<dbReference type="InterPro" id="IPR036188">
    <property type="entry name" value="FAD/NAD-bd_sf"/>
</dbReference>
<dbReference type="Pfam" id="PF13450">
    <property type="entry name" value="NAD_binding_8"/>
    <property type="match status" value="1"/>
</dbReference>
<evidence type="ECO:0000313" key="1">
    <source>
        <dbReference type="EMBL" id="QNE34670.1"/>
    </source>
</evidence>
<dbReference type="AlphaFoldDB" id="A0A7G6Y855"/>
<reference evidence="2" key="1">
    <citation type="submission" date="2019-09" db="EMBL/GenBank/DDBJ databases">
        <title>Antimicrobial potential of Antarctic Bacteria.</title>
        <authorList>
            <person name="Benaud N."/>
            <person name="Edwards R.J."/>
            <person name="Ferrari B.C."/>
        </authorList>
    </citation>
    <scope>NUCLEOTIDE SEQUENCE [LARGE SCALE GENOMIC DNA]</scope>
    <source>
        <strain evidence="2">INR9</strain>
    </source>
</reference>
<dbReference type="PRINTS" id="PR00419">
    <property type="entry name" value="ADXRDTASE"/>
</dbReference>
<protein>
    <submittedName>
        <fullName evidence="1">NAD(P)/FAD-dependent oxidoreductase</fullName>
    </submittedName>
</protein>
<dbReference type="RefSeq" id="WP_185277845.1">
    <property type="nucleotide sequence ID" value="NZ_CP043641.1"/>
</dbReference>
<dbReference type="KEGG" id="lse:F1C12_05745"/>
<dbReference type="Gene3D" id="3.50.50.60">
    <property type="entry name" value="FAD/NAD(P)-binding domain"/>
    <property type="match status" value="2"/>
</dbReference>
<dbReference type="SUPFAM" id="SSF51905">
    <property type="entry name" value="FAD/NAD(P)-binding domain"/>
    <property type="match status" value="1"/>
</dbReference>
<sequence>MRATVVGGGPNGLSAAVTLARAGVEVTVFERASRVGGGARTSELTLPGFLHDVCSAVHPTALASPFFRSFGLTEKVPFVIPEASYAHPFADRPAAIAYRDLDRTAASLGADSPRWRSLFEPLVRDIEGVVDFTGGALLRLPARPVTAARFGMRVLESLAGARLRTTEARALFAGVAAHAAGRLPGFATAGAGMLLAAHGHAGGWGLPLGGSERIVDALVADLVAHGGTIVTDTEVTDLGDLPPSELTFLDTSARAMLRILGDRVPSRYRRAVGRFRYGAAAAKLDLALEGPIPWSDPALAGVATLHLGGTAAEIARSENEMARGRHPESPYVLLVQPTAVDPSRAPAGRHVAWAYCHVPPGSPRDMTEPILSRIEAFAPGVRDRILGARSTPATALEQYNPNYIGGDFNAGASTALQFVKRPVISRAPWRTPVPGVYLCSSSTPPGTSTHGMCGYHAARTALHDRGVA</sequence>
<dbReference type="PANTHER" id="PTHR10668:SF105">
    <property type="entry name" value="DEHYDROGENASE-RELATED"/>
    <property type="match status" value="1"/>
</dbReference>
<gene>
    <name evidence="1" type="ORF">F1C12_05745</name>
</gene>
<dbReference type="Proteomes" id="UP000515511">
    <property type="component" value="Chromosome"/>
</dbReference>
<proteinExistence type="predicted"/>
<accession>A0A7G6Y855</accession>
<name>A0A7G6Y855_9MICO</name>
<dbReference type="PANTHER" id="PTHR10668">
    <property type="entry name" value="PHYTOENE DEHYDROGENASE"/>
    <property type="match status" value="1"/>
</dbReference>
<evidence type="ECO:0000313" key="2">
    <source>
        <dbReference type="Proteomes" id="UP000515511"/>
    </source>
</evidence>
<organism evidence="1 2">
    <name type="scientific">Leifsonia shinshuensis</name>
    <dbReference type="NCBI Taxonomy" id="150026"/>
    <lineage>
        <taxon>Bacteria</taxon>
        <taxon>Bacillati</taxon>
        <taxon>Actinomycetota</taxon>
        <taxon>Actinomycetes</taxon>
        <taxon>Micrococcales</taxon>
        <taxon>Microbacteriaceae</taxon>
        <taxon>Leifsonia</taxon>
    </lineage>
</organism>
<dbReference type="EMBL" id="CP043641">
    <property type="protein sequence ID" value="QNE34670.1"/>
    <property type="molecule type" value="Genomic_DNA"/>
</dbReference>